<dbReference type="GO" id="GO:0030955">
    <property type="term" value="F:potassium ion binding"/>
    <property type="evidence" value="ECO:0007669"/>
    <property type="project" value="UniProtKB-UniRule"/>
</dbReference>
<sequence length="571" mass="61039">MTTQSIILIVLLLAALTTLAYPLGRYLAYIAVSKNKVKVIGCFENFIYKVSGVNNQEMNWKQYALSVVIFNVLGIVVLVLLQLLQSYLLLNQNQAVTPNLDLAINTAVSFVTNTNWQAYSGESGVSYLVQMLGLTVQNFLSAATGIAVVFAVIRGLSSYSQTAHSLGNFWVDITRITLYVLLPLSIIVSLIFMSQGVIQNFLPPLEINTLEGSTQVIAMGPNASQEAIKLIGTNGGGFFNTNSSHPFSNPNALTNFIQMLCIFLIPASLCAAFGHLVGDKRQGWAIYIAMVILFIIFASSLMALEQQVNPVWQSTSFDTASSTLQTGSNMEGKESRFGISGSALFSAVTTAASCGAVNNMHDSLMPLSGGAAMLLMQLGEVVLGGVGSGLYGMLIFVILTVFIAGLMIGRSPEYLGKKIEPKEMKLIALAMLASSFIVLICTTISTLIPQGVAGISNPGAHGFLQVLYAFSSAANNNGSAFAGLSANTPFYNYLLALAMFAGRFGVIIPMLAIAGAFAMKKRIPFNDNMLPTHSPLFIGLLICIVLIIGALTYVPTLVLGPIVEHVQLMTK</sequence>
<protein>
    <recommendedName>
        <fullName evidence="9">Potassium-transporting ATPase potassium-binding subunit</fullName>
    </recommendedName>
    <alternativeName>
        <fullName evidence="9">ATP phosphohydrolase [potassium-transporting] A chain</fullName>
    </alternativeName>
    <alternativeName>
        <fullName evidence="9">Potassium-binding and translocating subunit A</fullName>
    </alternativeName>
    <alternativeName>
        <fullName evidence="9">Potassium-translocating ATPase A chain</fullName>
    </alternativeName>
</protein>
<evidence type="ECO:0000313" key="10">
    <source>
        <dbReference type="EMBL" id="AZS49491.1"/>
    </source>
</evidence>
<dbReference type="KEGG" id="emo:DM558_01285"/>
<feature type="transmembrane region" description="Helical" evidence="9">
    <location>
        <begin position="178"/>
        <end position="198"/>
    </location>
</feature>
<evidence type="ECO:0000256" key="5">
    <source>
        <dbReference type="ARBA" id="ARBA00022958"/>
    </source>
</evidence>
<feature type="transmembrane region" description="Helical" evidence="9">
    <location>
        <begin position="537"/>
        <end position="563"/>
    </location>
</feature>
<proteinExistence type="inferred from homology"/>
<dbReference type="GO" id="GO:0005886">
    <property type="term" value="C:plasma membrane"/>
    <property type="evidence" value="ECO:0007669"/>
    <property type="project" value="UniProtKB-SubCell"/>
</dbReference>
<dbReference type="InterPro" id="IPR004623">
    <property type="entry name" value="KdpA"/>
</dbReference>
<keyword evidence="6 9" id="KW-1133">Transmembrane helix</keyword>
<evidence type="ECO:0000313" key="11">
    <source>
        <dbReference type="Proteomes" id="UP000273143"/>
    </source>
</evidence>
<keyword evidence="1 9" id="KW-0813">Transport</keyword>
<comment type="caution">
    <text evidence="9">Lacks conserved residue(s) required for the propagation of feature annotation.</text>
</comment>
<accession>A0A3Q9JKD5</accession>
<dbReference type="RefSeq" id="WP_127161702.1">
    <property type="nucleotide sequence ID" value="NZ_CP029822.1"/>
</dbReference>
<evidence type="ECO:0000256" key="2">
    <source>
        <dbReference type="ARBA" id="ARBA00022475"/>
    </source>
</evidence>
<feature type="transmembrane region" description="Helical" evidence="9">
    <location>
        <begin position="284"/>
        <end position="304"/>
    </location>
</feature>
<keyword evidence="11" id="KW-1185">Reference proteome</keyword>
<keyword evidence="3 9" id="KW-0633">Potassium transport</keyword>
<dbReference type="GO" id="GO:0008556">
    <property type="term" value="F:P-type potassium transmembrane transporter activity"/>
    <property type="evidence" value="ECO:0007669"/>
    <property type="project" value="InterPro"/>
</dbReference>
<keyword evidence="7 9" id="KW-0406">Ion transport</keyword>
<feature type="transmembrane region" description="Helical" evidence="9">
    <location>
        <begin position="389"/>
        <end position="408"/>
    </location>
</feature>
<gene>
    <name evidence="9 10" type="primary">kdpA</name>
    <name evidence="10" type="ORF">DM558_01285</name>
</gene>
<comment type="similarity">
    <text evidence="9">Belongs to the KdpA family.</text>
</comment>
<feature type="transmembrane region" description="Helical" evidence="9">
    <location>
        <begin position="493"/>
        <end position="517"/>
    </location>
</feature>
<reference evidence="11" key="1">
    <citation type="submission" date="2018-06" db="EMBL/GenBank/DDBJ databases">
        <title>Complete genome of Pseudomonas insecticola strain QZS01.</title>
        <authorList>
            <person name="Wang J."/>
            <person name="Su Q."/>
        </authorList>
    </citation>
    <scope>NUCLEOTIDE SEQUENCE [LARGE SCALE GENOMIC DNA]</scope>
    <source>
        <strain evidence="11">QZS01</strain>
    </source>
</reference>
<dbReference type="PANTHER" id="PTHR30607:SF2">
    <property type="entry name" value="POTASSIUM-TRANSPORTING ATPASE POTASSIUM-BINDING SUBUNIT"/>
    <property type="match status" value="1"/>
</dbReference>
<keyword evidence="8 9" id="KW-0472">Membrane</keyword>
<dbReference type="NCBIfam" id="TIGR00680">
    <property type="entry name" value="kdpA"/>
    <property type="match status" value="1"/>
</dbReference>
<evidence type="ECO:0000256" key="1">
    <source>
        <dbReference type="ARBA" id="ARBA00022448"/>
    </source>
</evidence>
<evidence type="ECO:0000256" key="7">
    <source>
        <dbReference type="ARBA" id="ARBA00023065"/>
    </source>
</evidence>
<keyword evidence="2 9" id="KW-1003">Cell membrane</keyword>
<organism evidence="10 11">
    <name type="scientific">Entomomonas moraniae</name>
    <dbReference type="NCBI Taxonomy" id="2213226"/>
    <lineage>
        <taxon>Bacteria</taxon>
        <taxon>Pseudomonadati</taxon>
        <taxon>Pseudomonadota</taxon>
        <taxon>Gammaproteobacteria</taxon>
        <taxon>Pseudomonadales</taxon>
        <taxon>Pseudomonadaceae</taxon>
        <taxon>Entomomonas</taxon>
    </lineage>
</organism>
<dbReference type="HAMAP" id="MF_00275">
    <property type="entry name" value="KdpA"/>
    <property type="match status" value="1"/>
</dbReference>
<evidence type="ECO:0000256" key="8">
    <source>
        <dbReference type="ARBA" id="ARBA00023136"/>
    </source>
</evidence>
<keyword evidence="5 9" id="KW-0630">Potassium</keyword>
<name>A0A3Q9JKD5_9GAMM</name>
<evidence type="ECO:0000256" key="4">
    <source>
        <dbReference type="ARBA" id="ARBA00022692"/>
    </source>
</evidence>
<dbReference type="Pfam" id="PF03814">
    <property type="entry name" value="KdpA"/>
    <property type="match status" value="1"/>
</dbReference>
<comment type="subunit">
    <text evidence="9">The system is composed of three essential subunits: KdpA, KdpB and KdpC.</text>
</comment>
<evidence type="ECO:0000256" key="3">
    <source>
        <dbReference type="ARBA" id="ARBA00022538"/>
    </source>
</evidence>
<dbReference type="Proteomes" id="UP000273143">
    <property type="component" value="Chromosome"/>
</dbReference>
<feature type="transmembrane region" description="Helical" evidence="9">
    <location>
        <begin position="139"/>
        <end position="157"/>
    </location>
</feature>
<evidence type="ECO:0000256" key="9">
    <source>
        <dbReference type="HAMAP-Rule" id="MF_00275"/>
    </source>
</evidence>
<feature type="transmembrane region" description="Helical" evidence="9">
    <location>
        <begin position="63"/>
        <end position="90"/>
    </location>
</feature>
<dbReference type="PANTHER" id="PTHR30607">
    <property type="entry name" value="POTASSIUM-TRANSPORTING ATPASE A CHAIN"/>
    <property type="match status" value="1"/>
</dbReference>
<feature type="transmembrane region" description="Helical" evidence="9">
    <location>
        <begin position="256"/>
        <end position="277"/>
    </location>
</feature>
<dbReference type="PIRSF" id="PIRSF001294">
    <property type="entry name" value="K_ATPaseA"/>
    <property type="match status" value="1"/>
</dbReference>
<comment type="subcellular location">
    <subcellularLocation>
        <location evidence="9">Cell membrane</location>
        <topology evidence="9">Multi-pass membrane protein</topology>
    </subcellularLocation>
</comment>
<keyword evidence="4 9" id="KW-0812">Transmembrane</keyword>
<evidence type="ECO:0000256" key="6">
    <source>
        <dbReference type="ARBA" id="ARBA00022989"/>
    </source>
</evidence>
<dbReference type="AlphaFoldDB" id="A0A3Q9JKD5"/>
<feature type="transmembrane region" description="Helical" evidence="9">
    <location>
        <begin position="429"/>
        <end position="448"/>
    </location>
</feature>
<comment type="function">
    <text evidence="9">Part of the high-affinity ATP-driven potassium transport (or Kdp) system, which catalyzes the hydrolysis of ATP coupled with the electrogenic transport of potassium into the cytoplasm. This subunit binds the extracellular potassium ions and delivers the ions to the membrane domain of KdpB through an intramembrane tunnel.</text>
</comment>
<dbReference type="EMBL" id="CP029822">
    <property type="protein sequence ID" value="AZS49491.1"/>
    <property type="molecule type" value="Genomic_DNA"/>
</dbReference>